<evidence type="ECO:0000256" key="1">
    <source>
        <dbReference type="SAM" id="Phobius"/>
    </source>
</evidence>
<sequence length="300" mass="33469">MPLKTNTPILMSQLTRPGYSWIPEENEGRERAGAMTYLHLNEAGGVMGTTISSDMLLVKRRGLASNPLAGVMLVIDIKKGVQPSHSGQALGQLVSASPKAPLHCYPMSLLTDLNKHWEFTWFNDDHFVGSAGNEYRRTRDVAKEMVHELRRQLELQQKRERVVEHRALTAELRRHQFEVSLKQCRHHLQHLEANVKHHIVSILLGGLLGALFGWLVAIILIVVDTPTFVAMFLMGPFVAGGAIFGVGLGLATRQRKLLAVHKRIQHPVVSAKSTQPPAKRTVLRTAMGCAKDALFEYMRS</sequence>
<dbReference type="EMBL" id="QUSZ01007201">
    <property type="protein sequence ID" value="RHY03229.1"/>
    <property type="molecule type" value="Genomic_DNA"/>
</dbReference>
<organism evidence="2 3">
    <name type="scientific">Aphanomyces astaci</name>
    <name type="common">Crayfish plague agent</name>
    <dbReference type="NCBI Taxonomy" id="112090"/>
    <lineage>
        <taxon>Eukaryota</taxon>
        <taxon>Sar</taxon>
        <taxon>Stramenopiles</taxon>
        <taxon>Oomycota</taxon>
        <taxon>Saprolegniomycetes</taxon>
        <taxon>Saprolegniales</taxon>
        <taxon>Verrucalvaceae</taxon>
        <taxon>Aphanomyces</taxon>
    </lineage>
</organism>
<keyword evidence="1" id="KW-0812">Transmembrane</keyword>
<proteinExistence type="predicted"/>
<feature type="transmembrane region" description="Helical" evidence="1">
    <location>
        <begin position="228"/>
        <end position="251"/>
    </location>
</feature>
<keyword evidence="1" id="KW-1133">Transmembrane helix</keyword>
<keyword evidence="1" id="KW-0472">Membrane</keyword>
<protein>
    <submittedName>
        <fullName evidence="2">Uncharacterized protein</fullName>
    </submittedName>
</protein>
<feature type="transmembrane region" description="Helical" evidence="1">
    <location>
        <begin position="199"/>
        <end position="222"/>
    </location>
</feature>
<name>A0A397ABT9_APHAT</name>
<reference evidence="2 3" key="1">
    <citation type="submission" date="2018-08" db="EMBL/GenBank/DDBJ databases">
        <title>Aphanomyces genome sequencing and annotation.</title>
        <authorList>
            <person name="Minardi D."/>
            <person name="Oidtmann B."/>
            <person name="Van Der Giezen M."/>
            <person name="Studholme D.J."/>
        </authorList>
    </citation>
    <scope>NUCLEOTIDE SEQUENCE [LARGE SCALE GENOMIC DNA]</scope>
    <source>
        <strain evidence="2 3">Kv</strain>
    </source>
</reference>
<comment type="caution">
    <text evidence="2">The sequence shown here is derived from an EMBL/GenBank/DDBJ whole genome shotgun (WGS) entry which is preliminary data.</text>
</comment>
<dbReference type="Proteomes" id="UP000265427">
    <property type="component" value="Unassembled WGS sequence"/>
</dbReference>
<gene>
    <name evidence="2" type="ORF">DYB36_003406</name>
</gene>
<evidence type="ECO:0000313" key="3">
    <source>
        <dbReference type="Proteomes" id="UP000265427"/>
    </source>
</evidence>
<evidence type="ECO:0000313" key="2">
    <source>
        <dbReference type="EMBL" id="RHY03229.1"/>
    </source>
</evidence>
<dbReference type="AlphaFoldDB" id="A0A397ABT9"/>
<dbReference type="VEuPathDB" id="FungiDB:H257_17596"/>
<accession>A0A397ABT9</accession>